<dbReference type="SUPFAM" id="SSF53448">
    <property type="entry name" value="Nucleotide-diphospho-sugar transferases"/>
    <property type="match status" value="1"/>
</dbReference>
<dbReference type="AlphaFoldDB" id="A0A9Q4EMI9"/>
<evidence type="ECO:0000256" key="1">
    <source>
        <dbReference type="ARBA" id="ARBA00006739"/>
    </source>
</evidence>
<gene>
    <name evidence="3" type="ORF">MOF03_13245</name>
</gene>
<dbReference type="InterPro" id="IPR001173">
    <property type="entry name" value="Glyco_trans_2-like"/>
</dbReference>
<dbReference type="Gene3D" id="3.90.550.10">
    <property type="entry name" value="Spore Coat Polysaccharide Biosynthesis Protein SpsA, Chain A"/>
    <property type="match status" value="1"/>
</dbReference>
<name>A0A9Q4EMI9_9BACI</name>
<dbReference type="EMBL" id="JALAWA010000007">
    <property type="protein sequence ID" value="MCY9185598.1"/>
    <property type="molecule type" value="Genomic_DNA"/>
</dbReference>
<dbReference type="RefSeq" id="WP_268497528.1">
    <property type="nucleotide sequence ID" value="NZ_JALAVZ010000005.1"/>
</dbReference>
<comment type="similarity">
    <text evidence="1">Belongs to the glycosyltransferase 2 family.</text>
</comment>
<protein>
    <submittedName>
        <fullName evidence="3">Glycosyltransferase</fullName>
    </submittedName>
</protein>
<dbReference type="InterPro" id="IPR029044">
    <property type="entry name" value="Nucleotide-diphossugar_trans"/>
</dbReference>
<comment type="caution">
    <text evidence="3">The sequence shown here is derived from an EMBL/GenBank/DDBJ whole genome shotgun (WGS) entry which is preliminary data.</text>
</comment>
<organism evidence="3 4">
    <name type="scientific">Bacillus halotolerans</name>
    <dbReference type="NCBI Taxonomy" id="260554"/>
    <lineage>
        <taxon>Bacteria</taxon>
        <taxon>Bacillati</taxon>
        <taxon>Bacillota</taxon>
        <taxon>Bacilli</taxon>
        <taxon>Bacillales</taxon>
        <taxon>Bacillaceae</taxon>
        <taxon>Bacillus</taxon>
    </lineage>
</organism>
<accession>A0A9Q4EMI9</accession>
<dbReference type="PANTHER" id="PTHR22916">
    <property type="entry name" value="GLYCOSYLTRANSFERASE"/>
    <property type="match status" value="1"/>
</dbReference>
<proteinExistence type="inferred from homology"/>
<dbReference type="GO" id="GO:0016758">
    <property type="term" value="F:hexosyltransferase activity"/>
    <property type="evidence" value="ECO:0007669"/>
    <property type="project" value="UniProtKB-ARBA"/>
</dbReference>
<dbReference type="Proteomes" id="UP001073053">
    <property type="component" value="Unassembled WGS sequence"/>
</dbReference>
<sequence length="454" mass="53520">MFSLIIPVYNAEKYLLETIDSVINQTIDFEKYIQLILVDDGSTDNSKKICEELQKKFPNNIDYKRINNAGPSAARNIGLRLVNETSNYIGFLDSDDKLSSGALHHIKDFFETTGRNVNIAVLPIYYFGSRKGEHKLNYRFLKGNRVIDILNEYDAPQYFIGGSFFKKALINKYGSTFDENLDFWEDALFMNKLILNESCYGVVANGKYFYRKRTEKNSLVDTSWLSQKRYTAFLKNSYFVLFKWSKQIYGEILPYVQYLTAYHIKLYLYPNNRDSAIEIMDTEDFNLFIIEFKNILCQIESKYIVEQDMNSYYKELLLKYKQEKYSFSSSVDKLADKNVTINDVKFRGIYLVLQGHFVNELYEMKKEDRIYLKYLHKKIYAKQILLDEKIEIWGNKVRDYKYAGFKLKLPIWILKFSIGLEGKNFNIILNEVNIFKSLGKKILRTKKAYFGKAK</sequence>
<evidence type="ECO:0000259" key="2">
    <source>
        <dbReference type="Pfam" id="PF00535"/>
    </source>
</evidence>
<dbReference type="Pfam" id="PF00535">
    <property type="entry name" value="Glycos_transf_2"/>
    <property type="match status" value="1"/>
</dbReference>
<feature type="domain" description="Glycosyltransferase 2-like" evidence="2">
    <location>
        <begin position="3"/>
        <end position="163"/>
    </location>
</feature>
<reference evidence="3" key="1">
    <citation type="submission" date="2022-02" db="EMBL/GenBank/DDBJ databases">
        <title>Crop Bioprotection Bacillus Genome Sequencing.</title>
        <authorList>
            <person name="Dunlap C."/>
        </authorList>
    </citation>
    <scope>NUCLEOTIDE SEQUENCE</scope>
    <source>
        <strain evidence="3">EC49O2N-C10</strain>
    </source>
</reference>
<dbReference type="CDD" id="cd00761">
    <property type="entry name" value="Glyco_tranf_GTA_type"/>
    <property type="match status" value="1"/>
</dbReference>
<dbReference type="PANTHER" id="PTHR22916:SF3">
    <property type="entry name" value="UDP-GLCNAC:BETAGAL BETA-1,3-N-ACETYLGLUCOSAMINYLTRANSFERASE-LIKE PROTEIN 1"/>
    <property type="match status" value="1"/>
</dbReference>
<evidence type="ECO:0000313" key="4">
    <source>
        <dbReference type="Proteomes" id="UP001073053"/>
    </source>
</evidence>
<evidence type="ECO:0000313" key="3">
    <source>
        <dbReference type="EMBL" id="MCY9185598.1"/>
    </source>
</evidence>